<dbReference type="Proteomes" id="UP001476807">
    <property type="component" value="Unassembled WGS sequence"/>
</dbReference>
<dbReference type="Gene3D" id="3.40.630.30">
    <property type="match status" value="1"/>
</dbReference>
<dbReference type="RefSeq" id="WP_350413225.1">
    <property type="nucleotide sequence ID" value="NZ_JBEOKT010000014.1"/>
</dbReference>
<feature type="domain" description="N-acetyltransferase" evidence="1">
    <location>
        <begin position="337"/>
        <end position="488"/>
    </location>
</feature>
<reference evidence="2 3" key="1">
    <citation type="submission" date="2024-06" db="EMBL/GenBank/DDBJ databases">
        <title>Pontibacter populi HYL7-15.</title>
        <authorList>
            <person name="Kim M.K."/>
        </authorList>
    </citation>
    <scope>NUCLEOTIDE SEQUENCE [LARGE SCALE GENOMIC DNA]</scope>
    <source>
        <strain evidence="2 3">HYL7-15</strain>
    </source>
</reference>
<name>A0ABV1RWK9_9BACT</name>
<comment type="caution">
    <text evidence="2">The sequence shown here is derived from an EMBL/GenBank/DDBJ whole genome shotgun (WGS) entry which is preliminary data.</text>
</comment>
<dbReference type="InterPro" id="IPR020023">
    <property type="entry name" value="PseG"/>
</dbReference>
<keyword evidence="3" id="KW-1185">Reference proteome</keyword>
<keyword evidence="2" id="KW-0378">Hydrolase</keyword>
<dbReference type="Gene3D" id="3.40.50.11190">
    <property type="match status" value="1"/>
</dbReference>
<dbReference type="SUPFAM" id="SSF53756">
    <property type="entry name" value="UDP-Glycosyltransferase/glycogen phosphorylase"/>
    <property type="match status" value="1"/>
</dbReference>
<dbReference type="NCBIfam" id="TIGR03590">
    <property type="entry name" value="PseG"/>
    <property type="match status" value="1"/>
</dbReference>
<evidence type="ECO:0000313" key="3">
    <source>
        <dbReference type="Proteomes" id="UP001476807"/>
    </source>
</evidence>
<dbReference type="EMBL" id="JBEOKT010000014">
    <property type="protein sequence ID" value="MER2998774.1"/>
    <property type="molecule type" value="Genomic_DNA"/>
</dbReference>
<protein>
    <submittedName>
        <fullName evidence="2">UDP-2,4-diacetamido-2,4, 6-trideoxy-beta-L-altropyranose hydrolase</fullName>
        <ecNumber evidence="2">3.6.1.57</ecNumber>
    </submittedName>
</protein>
<evidence type="ECO:0000313" key="2">
    <source>
        <dbReference type="EMBL" id="MER2998774.1"/>
    </source>
</evidence>
<evidence type="ECO:0000259" key="1">
    <source>
        <dbReference type="PROSITE" id="PS51186"/>
    </source>
</evidence>
<dbReference type="EC" id="3.6.1.57" evidence="2"/>
<dbReference type="SUPFAM" id="SSF55729">
    <property type="entry name" value="Acyl-CoA N-acyltransferases (Nat)"/>
    <property type="match status" value="1"/>
</dbReference>
<dbReference type="Pfam" id="PF13302">
    <property type="entry name" value="Acetyltransf_3"/>
    <property type="match status" value="1"/>
</dbReference>
<dbReference type="GO" id="GO:0016787">
    <property type="term" value="F:hydrolase activity"/>
    <property type="evidence" value="ECO:0007669"/>
    <property type="project" value="UniProtKB-KW"/>
</dbReference>
<dbReference type="PROSITE" id="PS51186">
    <property type="entry name" value="GNAT"/>
    <property type="match status" value="1"/>
</dbReference>
<accession>A0ABV1RWK9</accession>
<sequence length="491" mass="54737">MNTNRRIIFRADGNSRIGLGHVVRSLALAAILRDDFECVFAIQEPDKALKEQILQTCHGLITLPVCTPGEARFTYELAAYISEEEIVVLDGYNFGTEYQQTIKSRDAVLVCIDDIHSYPFVADVILNQAGGVEASNYRTAPYTKLLLGPEYALLREPFLKASKAKRELPKGKLKILLNLGGADPDNHTLQIAKELAEVQTMATIQVVVGSAYKHLPELQDWLHAHKNYRLHQNLDASQMASLMKKCAVAITSASGVAYEYAAVGGVLFVKQTADNQAGLYKFLTENGVAQVYSSDALKQDVPDQFEAQIAVQRQYFDGNSDERLRQVFQQLSLTTNLALRHATIEDIKLVFDWNNDSEVRKHSFNPEPILLENHIRWYKAKLEDASTTFYIAEIIGTPAAQIRFDVNADTATISYLISKGFRSKGLGHSVLQKGVSKLTRENKTIKTIVGLVQKDNLASVRAFEKAGFAYDAPDPQHPDAHRFVLDLPQKV</sequence>
<gene>
    <name evidence="2" type="primary">pseG</name>
    <name evidence="2" type="ORF">ABS362_14570</name>
</gene>
<proteinExistence type="predicted"/>
<dbReference type="InterPro" id="IPR000182">
    <property type="entry name" value="GNAT_dom"/>
</dbReference>
<dbReference type="Gene3D" id="3.40.50.2000">
    <property type="entry name" value="Glycogen Phosphorylase B"/>
    <property type="match status" value="1"/>
</dbReference>
<dbReference type="InterPro" id="IPR016181">
    <property type="entry name" value="Acyl_CoA_acyltransferase"/>
</dbReference>
<organism evidence="2 3">
    <name type="scientific">Pontibacter populi</name>
    <dbReference type="NCBI Taxonomy" id="890055"/>
    <lineage>
        <taxon>Bacteria</taxon>
        <taxon>Pseudomonadati</taxon>
        <taxon>Bacteroidota</taxon>
        <taxon>Cytophagia</taxon>
        <taxon>Cytophagales</taxon>
        <taxon>Hymenobacteraceae</taxon>
        <taxon>Pontibacter</taxon>
    </lineage>
</organism>